<evidence type="ECO:0000256" key="15">
    <source>
        <dbReference type="ARBA" id="ARBA00023136"/>
    </source>
</evidence>
<dbReference type="EMBL" id="FQXE01000005">
    <property type="protein sequence ID" value="SHH87623.1"/>
    <property type="molecule type" value="Genomic_DNA"/>
</dbReference>
<evidence type="ECO:0000256" key="6">
    <source>
        <dbReference type="ARBA" id="ARBA00012487"/>
    </source>
</evidence>
<dbReference type="EC" id="2.7.7.41" evidence="6 18"/>
<keyword evidence="13 19" id="KW-1133">Transmembrane helix</keyword>
<comment type="catalytic activity">
    <reaction evidence="1 18">
        <text>a 1,2-diacyl-sn-glycero-3-phosphate + CTP + H(+) = a CDP-1,2-diacyl-sn-glycerol + diphosphate</text>
        <dbReference type="Rhea" id="RHEA:16229"/>
        <dbReference type="ChEBI" id="CHEBI:15378"/>
        <dbReference type="ChEBI" id="CHEBI:33019"/>
        <dbReference type="ChEBI" id="CHEBI:37563"/>
        <dbReference type="ChEBI" id="CHEBI:58332"/>
        <dbReference type="ChEBI" id="CHEBI:58608"/>
        <dbReference type="EC" id="2.7.7.41"/>
    </reaction>
</comment>
<dbReference type="OrthoDB" id="9799199at2"/>
<keyword evidence="14" id="KW-0443">Lipid metabolism</keyword>
<dbReference type="STRING" id="658167.SAMN04488135_105279"/>
<keyword evidence="17" id="KW-1208">Phospholipid metabolism</keyword>
<dbReference type="GO" id="GO:0004605">
    <property type="term" value="F:phosphatidate cytidylyltransferase activity"/>
    <property type="evidence" value="ECO:0007669"/>
    <property type="project" value="UniProtKB-EC"/>
</dbReference>
<keyword evidence="10 18" id="KW-0808">Transferase</keyword>
<dbReference type="PROSITE" id="PS01315">
    <property type="entry name" value="CDS"/>
    <property type="match status" value="1"/>
</dbReference>
<evidence type="ECO:0000256" key="11">
    <source>
        <dbReference type="ARBA" id="ARBA00022692"/>
    </source>
</evidence>
<evidence type="ECO:0000256" key="8">
    <source>
        <dbReference type="ARBA" id="ARBA00022475"/>
    </source>
</evidence>
<dbReference type="Pfam" id="PF01148">
    <property type="entry name" value="CTP_transf_1"/>
    <property type="match status" value="1"/>
</dbReference>
<evidence type="ECO:0000256" key="18">
    <source>
        <dbReference type="RuleBase" id="RU003938"/>
    </source>
</evidence>
<evidence type="ECO:0000256" key="9">
    <source>
        <dbReference type="ARBA" id="ARBA00022516"/>
    </source>
</evidence>
<gene>
    <name evidence="20" type="ORF">SAMN04488135_105279</name>
</gene>
<evidence type="ECO:0000256" key="12">
    <source>
        <dbReference type="ARBA" id="ARBA00022695"/>
    </source>
</evidence>
<feature type="transmembrane region" description="Helical" evidence="19">
    <location>
        <begin position="219"/>
        <end position="241"/>
    </location>
</feature>
<comment type="pathway">
    <text evidence="4">Lipid metabolism.</text>
</comment>
<dbReference type="PANTHER" id="PTHR46382:SF1">
    <property type="entry name" value="PHOSPHATIDATE CYTIDYLYLTRANSFERASE"/>
    <property type="match status" value="1"/>
</dbReference>
<dbReference type="InterPro" id="IPR000374">
    <property type="entry name" value="PC_trans"/>
</dbReference>
<dbReference type="PANTHER" id="PTHR46382">
    <property type="entry name" value="PHOSPHATIDATE CYTIDYLYLTRANSFERASE"/>
    <property type="match status" value="1"/>
</dbReference>
<name>A0A1M5WKI7_9BURK</name>
<keyword evidence="21" id="KW-1185">Reference proteome</keyword>
<evidence type="ECO:0000256" key="1">
    <source>
        <dbReference type="ARBA" id="ARBA00001698"/>
    </source>
</evidence>
<reference evidence="20 21" key="1">
    <citation type="submission" date="2016-11" db="EMBL/GenBank/DDBJ databases">
        <authorList>
            <person name="Jaros S."/>
            <person name="Januszkiewicz K."/>
            <person name="Wedrychowicz H."/>
        </authorList>
    </citation>
    <scope>NUCLEOTIDE SEQUENCE [LARGE SCALE GENOMIC DNA]</scope>
    <source>
        <strain evidence="20 21">CGMCC 1.10190</strain>
    </source>
</reference>
<dbReference type="GO" id="GO:0016024">
    <property type="term" value="P:CDP-diacylglycerol biosynthetic process"/>
    <property type="evidence" value="ECO:0007669"/>
    <property type="project" value="UniProtKB-UniPathway"/>
</dbReference>
<keyword evidence="11 18" id="KW-0812">Transmembrane</keyword>
<evidence type="ECO:0000313" key="20">
    <source>
        <dbReference type="EMBL" id="SHH87623.1"/>
    </source>
</evidence>
<dbReference type="UniPathway" id="UPA00557">
    <property type="reaction ID" value="UER00614"/>
</dbReference>
<feature type="transmembrane region" description="Helical" evidence="19">
    <location>
        <begin position="93"/>
        <end position="111"/>
    </location>
</feature>
<evidence type="ECO:0000256" key="14">
    <source>
        <dbReference type="ARBA" id="ARBA00023098"/>
    </source>
</evidence>
<evidence type="ECO:0000313" key="21">
    <source>
        <dbReference type="Proteomes" id="UP000184226"/>
    </source>
</evidence>
<organism evidence="20 21">
    <name type="scientific">Pollutimonas bauzanensis</name>
    <dbReference type="NCBI Taxonomy" id="658167"/>
    <lineage>
        <taxon>Bacteria</taxon>
        <taxon>Pseudomonadati</taxon>
        <taxon>Pseudomonadota</taxon>
        <taxon>Betaproteobacteria</taxon>
        <taxon>Burkholderiales</taxon>
        <taxon>Alcaligenaceae</taxon>
        <taxon>Pollutimonas</taxon>
    </lineage>
</organism>
<dbReference type="Proteomes" id="UP000184226">
    <property type="component" value="Unassembled WGS sequence"/>
</dbReference>
<keyword evidence="12 18" id="KW-0548">Nucleotidyltransferase</keyword>
<evidence type="ECO:0000256" key="3">
    <source>
        <dbReference type="ARBA" id="ARBA00005119"/>
    </source>
</evidence>
<proteinExistence type="inferred from homology"/>
<evidence type="ECO:0000256" key="10">
    <source>
        <dbReference type="ARBA" id="ARBA00022679"/>
    </source>
</evidence>
<dbReference type="RefSeq" id="WP_073103369.1">
    <property type="nucleotide sequence ID" value="NZ_FQXE01000005.1"/>
</dbReference>
<dbReference type="GO" id="GO:0005886">
    <property type="term" value="C:plasma membrane"/>
    <property type="evidence" value="ECO:0007669"/>
    <property type="project" value="UniProtKB-SubCell"/>
</dbReference>
<keyword evidence="15 19" id="KW-0472">Membrane</keyword>
<keyword evidence="16" id="KW-0594">Phospholipid biosynthesis</keyword>
<evidence type="ECO:0000256" key="19">
    <source>
        <dbReference type="SAM" id="Phobius"/>
    </source>
</evidence>
<evidence type="ECO:0000256" key="4">
    <source>
        <dbReference type="ARBA" id="ARBA00005189"/>
    </source>
</evidence>
<feature type="transmembrane region" description="Helical" evidence="19">
    <location>
        <begin position="189"/>
        <end position="207"/>
    </location>
</feature>
<sequence>MLKQRVITAIVLLAVLLGTLLAPGPWPLVALFTLAAACALWEWLRLTWPRPGGAFPAVLAIVAAAGLLALARQWLAPEPGAWALDLRSLLNRWLMPAVALAWVAGATAMVVRGQAARKAHGAWLSAFGVLAVVAVWAALVQLFLMHGAWFLVSLLALIWFADIAAYFTGKALGRHKLAPRVSPGKTWEGAFGGLLAAAAWVMATAWWPGSFGAVLSGRWPWWGVLAVAIFLAALSIVGDLFESLLKRRAGVKDSSQLLPGHGGVYDRIDALLPVAPIALLLSGVPL</sequence>
<protein>
    <recommendedName>
        <fullName evidence="7 18">Phosphatidate cytidylyltransferase</fullName>
        <ecNumber evidence="6 18">2.7.7.41</ecNumber>
    </recommendedName>
</protein>
<evidence type="ECO:0000256" key="7">
    <source>
        <dbReference type="ARBA" id="ARBA00019373"/>
    </source>
</evidence>
<comment type="pathway">
    <text evidence="3 18">Phospholipid metabolism; CDP-diacylglycerol biosynthesis; CDP-diacylglycerol from sn-glycerol 3-phosphate: step 3/3.</text>
</comment>
<comment type="similarity">
    <text evidence="5 18">Belongs to the CDS family.</text>
</comment>
<accession>A0A1M5WKI7</accession>
<feature type="transmembrane region" description="Helical" evidence="19">
    <location>
        <begin position="123"/>
        <end position="143"/>
    </location>
</feature>
<evidence type="ECO:0000256" key="13">
    <source>
        <dbReference type="ARBA" id="ARBA00022989"/>
    </source>
</evidence>
<evidence type="ECO:0000256" key="2">
    <source>
        <dbReference type="ARBA" id="ARBA00004651"/>
    </source>
</evidence>
<evidence type="ECO:0000256" key="17">
    <source>
        <dbReference type="ARBA" id="ARBA00023264"/>
    </source>
</evidence>
<keyword evidence="8" id="KW-1003">Cell membrane</keyword>
<feature type="transmembrane region" description="Helical" evidence="19">
    <location>
        <begin position="55"/>
        <end position="73"/>
    </location>
</feature>
<feature type="transmembrane region" description="Helical" evidence="19">
    <location>
        <begin position="149"/>
        <end position="168"/>
    </location>
</feature>
<comment type="subcellular location">
    <subcellularLocation>
        <location evidence="2">Cell membrane</location>
        <topology evidence="2">Multi-pass membrane protein</topology>
    </subcellularLocation>
</comment>
<dbReference type="AlphaFoldDB" id="A0A1M5WKI7"/>
<evidence type="ECO:0000256" key="16">
    <source>
        <dbReference type="ARBA" id="ARBA00023209"/>
    </source>
</evidence>
<evidence type="ECO:0000256" key="5">
    <source>
        <dbReference type="ARBA" id="ARBA00010185"/>
    </source>
</evidence>
<keyword evidence="9" id="KW-0444">Lipid biosynthesis</keyword>